<sequence length="378" mass="42197">MDAHADIDEDYLKDEGVLRCPKNGHVLYLQVVNGGVDLLLENDDMKRMGPTIVFPSRQVAWGSVSPRTTITQDDDDGGVPEYIVDVENYWDDETKRQYGMSEGVDTNNNNSNNKGGSSNNNNNNNNMETKEEMAIVPALNGRLLRFDGRAFHAVPKPPHRYLMNEEELTLYLKQEEGECGGDDDDDEYWDHYDDEEDEEEDISNQRSVLLFNTWPASSGGPRGVKPDCIVDTMPDGIAIDIDNDGSDGGDNSYTLYQNQMEEDRWSSWKDEYGEEFQSVLCNPINAWKSVSVESTTSTAVSLSSPSTLSTEEEGEVAAASSSSSRTTKINVSLMGNPSRRGCLQTLDVLNSRHAHGVNKTMFYESERVSLVKLQQSQK</sequence>
<dbReference type="GeneID" id="7448212"/>
<dbReference type="InParanoid" id="B8CFS9"/>
<dbReference type="PaxDb" id="35128-Thaps11867"/>
<feature type="compositionally biased region" description="Low complexity" evidence="1">
    <location>
        <begin position="107"/>
        <end position="126"/>
    </location>
</feature>
<dbReference type="eggNOG" id="ENOG502R11R">
    <property type="taxonomic scope" value="Eukaryota"/>
</dbReference>
<accession>B8CFS9</accession>
<gene>
    <name evidence="2" type="ORF">THAPSDRAFT_11867</name>
</gene>
<dbReference type="Proteomes" id="UP000001449">
    <property type="component" value="Chromosome 22"/>
</dbReference>
<name>B8CFS9_THAPS</name>
<evidence type="ECO:0000256" key="1">
    <source>
        <dbReference type="SAM" id="MobiDB-lite"/>
    </source>
</evidence>
<feature type="region of interest" description="Disordered" evidence="1">
    <location>
        <begin position="99"/>
        <end position="126"/>
    </location>
</feature>
<evidence type="ECO:0000313" key="3">
    <source>
        <dbReference type="Proteomes" id="UP000001449"/>
    </source>
</evidence>
<organism evidence="2 3">
    <name type="scientific">Thalassiosira pseudonana</name>
    <name type="common">Marine diatom</name>
    <name type="synonym">Cyclotella nana</name>
    <dbReference type="NCBI Taxonomy" id="35128"/>
    <lineage>
        <taxon>Eukaryota</taxon>
        <taxon>Sar</taxon>
        <taxon>Stramenopiles</taxon>
        <taxon>Ochrophyta</taxon>
        <taxon>Bacillariophyta</taxon>
        <taxon>Coscinodiscophyceae</taxon>
        <taxon>Thalassiosirophycidae</taxon>
        <taxon>Thalassiosirales</taxon>
        <taxon>Thalassiosiraceae</taxon>
        <taxon>Thalassiosira</taxon>
    </lineage>
</organism>
<dbReference type="AlphaFoldDB" id="B8CFS9"/>
<dbReference type="HOGENOM" id="CLU_732597_0_0_1"/>
<dbReference type="EMBL" id="CM000653">
    <property type="protein sequence ID" value="EED87684.1"/>
    <property type="molecule type" value="Genomic_DNA"/>
</dbReference>
<proteinExistence type="predicted"/>
<dbReference type="OMA" id="WINLEAH"/>
<evidence type="ECO:0000313" key="2">
    <source>
        <dbReference type="EMBL" id="EED87684.1"/>
    </source>
</evidence>
<reference evidence="2 3" key="2">
    <citation type="journal article" date="2008" name="Nature">
        <title>The Phaeodactylum genome reveals the evolutionary history of diatom genomes.</title>
        <authorList>
            <person name="Bowler C."/>
            <person name="Allen A.E."/>
            <person name="Badger J.H."/>
            <person name="Grimwood J."/>
            <person name="Jabbari K."/>
            <person name="Kuo A."/>
            <person name="Maheswari U."/>
            <person name="Martens C."/>
            <person name="Maumus F."/>
            <person name="Otillar R.P."/>
            <person name="Rayko E."/>
            <person name="Salamov A."/>
            <person name="Vandepoele K."/>
            <person name="Beszteri B."/>
            <person name="Gruber A."/>
            <person name="Heijde M."/>
            <person name="Katinka M."/>
            <person name="Mock T."/>
            <person name="Valentin K."/>
            <person name="Verret F."/>
            <person name="Berges J.A."/>
            <person name="Brownlee C."/>
            <person name="Cadoret J.P."/>
            <person name="Chiovitti A."/>
            <person name="Choi C.J."/>
            <person name="Coesel S."/>
            <person name="De Martino A."/>
            <person name="Detter J.C."/>
            <person name="Durkin C."/>
            <person name="Falciatore A."/>
            <person name="Fournet J."/>
            <person name="Haruta M."/>
            <person name="Huysman M.J."/>
            <person name="Jenkins B.D."/>
            <person name="Jiroutova K."/>
            <person name="Jorgensen R.E."/>
            <person name="Joubert Y."/>
            <person name="Kaplan A."/>
            <person name="Kroger N."/>
            <person name="Kroth P.G."/>
            <person name="La Roche J."/>
            <person name="Lindquist E."/>
            <person name="Lommer M."/>
            <person name="Martin-Jezequel V."/>
            <person name="Lopez P.J."/>
            <person name="Lucas S."/>
            <person name="Mangogna M."/>
            <person name="McGinnis K."/>
            <person name="Medlin L.K."/>
            <person name="Montsant A."/>
            <person name="Oudot-Le Secq M.P."/>
            <person name="Napoli C."/>
            <person name="Obornik M."/>
            <person name="Parker M.S."/>
            <person name="Petit J.L."/>
            <person name="Porcel B.M."/>
            <person name="Poulsen N."/>
            <person name="Robison M."/>
            <person name="Rychlewski L."/>
            <person name="Rynearson T.A."/>
            <person name="Schmutz J."/>
            <person name="Shapiro H."/>
            <person name="Siaut M."/>
            <person name="Stanley M."/>
            <person name="Sussman M.R."/>
            <person name="Taylor A.R."/>
            <person name="Vardi A."/>
            <person name="von Dassow P."/>
            <person name="Vyverman W."/>
            <person name="Willis A."/>
            <person name="Wyrwicz L.S."/>
            <person name="Rokhsar D.S."/>
            <person name="Weissenbach J."/>
            <person name="Armbrust E.V."/>
            <person name="Green B.R."/>
            <person name="Van de Peer Y."/>
            <person name="Grigoriev I.V."/>
        </authorList>
    </citation>
    <scope>NUCLEOTIDE SEQUENCE [LARGE SCALE GENOMIC DNA]</scope>
    <source>
        <strain evidence="2 3">CCMP1335</strain>
    </source>
</reference>
<dbReference type="KEGG" id="tps:THAPSDRAFT_11867"/>
<protein>
    <submittedName>
        <fullName evidence="2">Uncharacterized protein</fullName>
    </submittedName>
</protein>
<feature type="region of interest" description="Disordered" evidence="1">
    <location>
        <begin position="302"/>
        <end position="327"/>
    </location>
</feature>
<keyword evidence="3" id="KW-1185">Reference proteome</keyword>
<dbReference type="RefSeq" id="XP_002294904.1">
    <property type="nucleotide sequence ID" value="XM_002294868.1"/>
</dbReference>
<reference evidence="2 3" key="1">
    <citation type="journal article" date="2004" name="Science">
        <title>The genome of the diatom Thalassiosira pseudonana: ecology, evolution, and metabolism.</title>
        <authorList>
            <person name="Armbrust E.V."/>
            <person name="Berges J.A."/>
            <person name="Bowler C."/>
            <person name="Green B.R."/>
            <person name="Martinez D."/>
            <person name="Putnam N.H."/>
            <person name="Zhou S."/>
            <person name="Allen A.E."/>
            <person name="Apt K.E."/>
            <person name="Bechner M."/>
            <person name="Brzezinski M.A."/>
            <person name="Chaal B.K."/>
            <person name="Chiovitti A."/>
            <person name="Davis A.K."/>
            <person name="Demarest M.S."/>
            <person name="Detter J.C."/>
            <person name="Glavina T."/>
            <person name="Goodstein D."/>
            <person name="Hadi M.Z."/>
            <person name="Hellsten U."/>
            <person name="Hildebrand M."/>
            <person name="Jenkins B.D."/>
            <person name="Jurka J."/>
            <person name="Kapitonov V.V."/>
            <person name="Kroger N."/>
            <person name="Lau W.W."/>
            <person name="Lane T.W."/>
            <person name="Larimer F.W."/>
            <person name="Lippmeier J.C."/>
            <person name="Lucas S."/>
            <person name="Medina M."/>
            <person name="Montsant A."/>
            <person name="Obornik M."/>
            <person name="Parker M.S."/>
            <person name="Palenik B."/>
            <person name="Pazour G.J."/>
            <person name="Richardson P.M."/>
            <person name="Rynearson T.A."/>
            <person name="Saito M.A."/>
            <person name="Schwartz D.C."/>
            <person name="Thamatrakoln K."/>
            <person name="Valentin K."/>
            <person name="Vardi A."/>
            <person name="Wilkerson F.P."/>
            <person name="Rokhsar D.S."/>
        </authorList>
    </citation>
    <scope>NUCLEOTIDE SEQUENCE [LARGE SCALE GENOMIC DNA]</scope>
    <source>
        <strain evidence="2 3">CCMP1335</strain>
    </source>
</reference>